<reference evidence="2 3" key="1">
    <citation type="journal article" date="2011" name="Proc. Natl. Acad. Sci. U.S.A.">
        <title>Comparative genomics of xylose-fermenting fungi for enhanced biofuel production.</title>
        <authorList>
            <person name="Wohlbach D.J."/>
            <person name="Kuo A."/>
            <person name="Sato T.K."/>
            <person name="Potts K.M."/>
            <person name="Salamov A.A."/>
            <person name="LaButti K.M."/>
            <person name="Sun H."/>
            <person name="Clum A."/>
            <person name="Pangilinan J.L."/>
            <person name="Lindquist E.A."/>
            <person name="Lucas S."/>
            <person name="Lapidus A."/>
            <person name="Jin M."/>
            <person name="Gunawan C."/>
            <person name="Balan V."/>
            <person name="Dale B.E."/>
            <person name="Jeffries T.W."/>
            <person name="Zinkel R."/>
            <person name="Barry K.W."/>
            <person name="Grigoriev I.V."/>
            <person name="Gasch A.P."/>
        </authorList>
    </citation>
    <scope>NUCLEOTIDE SEQUENCE [LARGE SCALE GENOMIC DNA]</scope>
    <source>
        <strain evidence="3">ATCC 10573 / BCRC 21748 / CBS 615 / JCM 9827 / NBRC 10315 / NRRL Y-1498 / VKM Y-70</strain>
    </source>
</reference>
<evidence type="ECO:0000313" key="3">
    <source>
        <dbReference type="Proteomes" id="UP000000707"/>
    </source>
</evidence>
<dbReference type="Pfam" id="PF08457">
    <property type="entry name" value="Sfi1"/>
    <property type="match status" value="1"/>
</dbReference>
<dbReference type="Proteomes" id="UP000000707">
    <property type="component" value="Unassembled WGS sequence"/>
</dbReference>
<gene>
    <name evidence="2" type="ORF">CANTEDRAFT_133830</name>
</gene>
<dbReference type="EMBL" id="GL996515">
    <property type="protein sequence ID" value="EGV64522.1"/>
    <property type="molecule type" value="Genomic_DNA"/>
</dbReference>
<evidence type="ECO:0000259" key="1">
    <source>
        <dbReference type="Pfam" id="PF08457"/>
    </source>
</evidence>
<accession>G3B1S8</accession>
<organism evidence="3">
    <name type="scientific">Candida tenuis (strain ATCC 10573 / BCRC 21748 / CBS 615 / JCM 9827 / NBRC 10315 / NRRL Y-1498 / VKM Y-70)</name>
    <name type="common">Yeast</name>
    <name type="synonym">Yamadazyma tenuis</name>
    <dbReference type="NCBI Taxonomy" id="590646"/>
    <lineage>
        <taxon>Eukaryota</taxon>
        <taxon>Fungi</taxon>
        <taxon>Dikarya</taxon>
        <taxon>Ascomycota</taxon>
        <taxon>Saccharomycotina</taxon>
        <taxon>Pichiomycetes</taxon>
        <taxon>Debaryomycetaceae</taxon>
        <taxon>Yamadazyma</taxon>
    </lineage>
</organism>
<dbReference type="eggNOG" id="KOG4775">
    <property type="taxonomic scope" value="Eukaryota"/>
</dbReference>
<dbReference type="InterPro" id="IPR013665">
    <property type="entry name" value="Sfi1_dom"/>
</dbReference>
<protein>
    <recommendedName>
        <fullName evidence="1">Sfi1 spindle body domain-containing protein</fullName>
    </recommendedName>
</protein>
<dbReference type="OrthoDB" id="4070448at2759"/>
<dbReference type="HOGENOM" id="CLU_261453_0_0_1"/>
<keyword evidence="3" id="KW-1185">Reference proteome</keyword>
<dbReference type="AlphaFoldDB" id="G3B1S8"/>
<evidence type="ECO:0000313" key="2">
    <source>
        <dbReference type="EMBL" id="EGV64522.1"/>
    </source>
</evidence>
<dbReference type="STRING" id="590646.G3B1S8"/>
<proteinExistence type="predicted"/>
<name>G3B1S8_CANTC</name>
<feature type="domain" description="Sfi1 spindle body" evidence="1">
    <location>
        <begin position="662"/>
        <end position="1107"/>
    </location>
</feature>
<sequence>MPPSERSNQLNEVIHGLYEVFFGSQTLSESQCFQKLSTVSDQLLWLLEYKEANVTKLELKGTYNKYFSDELSLNMYHIHKYEPDSIIFSQSTIFDTIRNTHLHPLEESHLSSMIDQLNVIKDQYSSLEGYSKIVQGLEKLVHFYSQLVSESEVQLVRFLNKNFNNELRQLSNLQLQLEELDIYLEESSTREISSYIESLPIHTTRPESPSTSLDNHSMYQGFQNKSGFESSDTNFKNLVYLFLQISSFKFKSSPSDHDFSSNIKLMLAIYRRNCHINWMEIADYQTLEWKLNTFHDFLFGMIQEDLDERHVLKAVCERIFATQTFFPELATDELPNSSAIDDSHPSFSRSSIILPREDEEELLANVERLLPQLNEFNFNFDPSFPKSLKLFISLLDPNQELTTDSDLQYLNDLIKTINAIVDYENDEAVNNGGDIYNASLQFYNLHMSLSIDNVNKSPSSTLLMKYCMCQVKHDTCTITNTLQKWNLKTLNISQLNYTLDHDWGYYQSSKVVRSVFEAWLGSFDRHKRMSLAASEYHSKSIQVKILFSKWIPKSVSIKSLIERESDHCRTKAFKKWKDRYTKTQEQVSRACEVRRSKVTQTVFEHWKTRNETLMTMTFKSQSLRETHETKLDALVLSYIFNNWFVKMNRSSSNQGSGLGLQDLTDKLKLLSVREKDFLLRRFYHIWKNKHDMEAREREVISNNSKFLSRYFFSKWEHLYKLRFISNDFQNQRNSKFKTNAFSHWKGSTEINSTASAFHRKKLLRRIWNTWKLKTLARRFPRNKLEVAKQRSSPVSNNEFIYTQLQITFKKWYLVFKCNQLRSNNELTLKSLAFTQWRGKSMRNIDMIHAARTFKEKSLIHSYTMAWYNVLEFQQRLPSIADTFYVKSYWKILQSKSELYSVTLKNLKDVHIDKYALRAKYSIESQILVHSVLKLWKEKRQQRFDDLADLKITYLHRRITVPNTLKKHLVKWISTFNRRQMKSSTLDQRCQMFLKRSRMKRFFLDKWIKKVSHVINLSEISDSFGSRLLHKKHMVIWYDKYLNKGRYLEEIAQELIDQKELKIQREVLSEWSMKYIKFITRHQQSCNLFTRRWETARLKSIFDLWVYKLQDEGDDPSQVSFDSSSPTKRANVFLDMSTDSIILSESPLAFKRKAPTKYSPGKQLQSQSI</sequence>